<evidence type="ECO:0000256" key="2">
    <source>
        <dbReference type="ARBA" id="ARBA00022801"/>
    </source>
</evidence>
<evidence type="ECO:0000256" key="1">
    <source>
        <dbReference type="ARBA" id="ARBA00022741"/>
    </source>
</evidence>
<proteinExistence type="predicted"/>
<dbReference type="SMART" id="SM00885">
    <property type="entry name" value="D5_N"/>
    <property type="match status" value="1"/>
</dbReference>
<dbReference type="InterPro" id="IPR006500">
    <property type="entry name" value="Helicase_put_C_phage/plasmid"/>
</dbReference>
<dbReference type="InterPro" id="IPR014818">
    <property type="entry name" value="Phage/plasmid_primase_P4_C"/>
</dbReference>
<dbReference type="PROSITE" id="PS51206">
    <property type="entry name" value="SF3_HELICASE_1"/>
    <property type="match status" value="1"/>
</dbReference>
<gene>
    <name evidence="5" type="ORF">DW150_17875</name>
</gene>
<dbReference type="AlphaFoldDB" id="A0A415BL40"/>
<name>A0A415BL40_PHOVU</name>
<organism evidence="5 6">
    <name type="scientific">Phocaeicola vulgatus</name>
    <name type="common">Bacteroides vulgatus</name>
    <dbReference type="NCBI Taxonomy" id="821"/>
    <lineage>
        <taxon>Bacteria</taxon>
        <taxon>Pseudomonadati</taxon>
        <taxon>Bacteroidota</taxon>
        <taxon>Bacteroidia</taxon>
        <taxon>Bacteroidales</taxon>
        <taxon>Bacteroidaceae</taxon>
        <taxon>Phocaeicola</taxon>
    </lineage>
</organism>
<protein>
    <recommendedName>
        <fullName evidence="4">SF3 helicase domain-containing protein</fullName>
    </recommendedName>
</protein>
<dbReference type="Gene3D" id="3.40.50.300">
    <property type="entry name" value="P-loop containing nucleotide triphosphate hydrolases"/>
    <property type="match status" value="1"/>
</dbReference>
<dbReference type="PANTHER" id="PTHR35372:SF2">
    <property type="entry name" value="SF3 HELICASE DOMAIN-CONTAINING PROTEIN"/>
    <property type="match status" value="1"/>
</dbReference>
<dbReference type="InterPro" id="IPR014015">
    <property type="entry name" value="Helicase_SF3_DNA-vir"/>
</dbReference>
<dbReference type="Pfam" id="PF08706">
    <property type="entry name" value="D5_N"/>
    <property type="match status" value="1"/>
</dbReference>
<keyword evidence="1" id="KW-0547">Nucleotide-binding</keyword>
<accession>A0A415BL40</accession>
<keyword evidence="3" id="KW-0067">ATP-binding</keyword>
<evidence type="ECO:0000259" key="4">
    <source>
        <dbReference type="PROSITE" id="PS51206"/>
    </source>
</evidence>
<dbReference type="EMBL" id="QRLF01000034">
    <property type="protein sequence ID" value="RHI87048.1"/>
    <property type="molecule type" value="Genomic_DNA"/>
</dbReference>
<dbReference type="GO" id="GO:0005524">
    <property type="term" value="F:ATP binding"/>
    <property type="evidence" value="ECO:0007669"/>
    <property type="project" value="UniProtKB-KW"/>
</dbReference>
<comment type="caution">
    <text evidence="5">The sequence shown here is derived from an EMBL/GenBank/DDBJ whole genome shotgun (WGS) entry which is preliminary data.</text>
</comment>
<dbReference type="PANTHER" id="PTHR35372">
    <property type="entry name" value="ATP BINDING PROTEIN-RELATED"/>
    <property type="match status" value="1"/>
</dbReference>
<evidence type="ECO:0000313" key="6">
    <source>
        <dbReference type="Proteomes" id="UP000285777"/>
    </source>
</evidence>
<dbReference type="InterPro" id="IPR027417">
    <property type="entry name" value="P-loop_NTPase"/>
</dbReference>
<dbReference type="Proteomes" id="UP000285777">
    <property type="component" value="Unassembled WGS sequence"/>
</dbReference>
<dbReference type="Pfam" id="PF19263">
    <property type="entry name" value="DUF5906"/>
    <property type="match status" value="1"/>
</dbReference>
<dbReference type="InterPro" id="IPR045455">
    <property type="entry name" value="NrS-1_pol-like_helicase"/>
</dbReference>
<dbReference type="InterPro" id="IPR051620">
    <property type="entry name" value="ORF904-like_C"/>
</dbReference>
<keyword evidence="2" id="KW-0378">Hydrolase</keyword>
<feature type="domain" description="SF3 helicase" evidence="4">
    <location>
        <begin position="216"/>
        <end position="371"/>
    </location>
</feature>
<dbReference type="RefSeq" id="WP_109115936.1">
    <property type="nucleotide sequence ID" value="NZ_QRLF01000034.1"/>
</dbReference>
<sequence length="490" mass="56607">MDTKQQSTSMLEMVTQSINNFEQATQPTILPTSSSPEEVIEHLISCARPIDFDAIANNPDGKKANVIQKTVITIDEFKKIADQNNRNITIIKGEIFIYNGVYWQNLEENEAKYLLGKVAEAMNYDSIDSQFYRTRDRLYNQLHSAAYTPEDSSETKCETVLVNFRNGTLEVNETGAILREHRPEDKLTYCLKYDYDPNAKCDKFYTFLNQMLPDIESQVILFEYLGYTLTKYLKLEKFLLLLGEGKNGKSVIYEIVRKLFGEENVCNLSLEEVTKDKGYCRIDLHNKLLNYGSDIGGRYDPIVLKKMTSGEPIYARAIRKQHITMCNYAKQMYNANQLPKESSEYTQGLLRRFLILKFTITVEDKDVNVNLAKEICETDLPGIFNMVLEGLQKILKQKRFSPCAASDKILNEFVEEVNPLSEFLEYENYTHSTKSYMALKFLYDEYANFCSRTRTIPVGYKVFSRLLKQQNFKVEAIGGKARQVFIEKQN</sequence>
<dbReference type="GO" id="GO:0016787">
    <property type="term" value="F:hydrolase activity"/>
    <property type="evidence" value="ECO:0007669"/>
    <property type="project" value="UniProtKB-KW"/>
</dbReference>
<evidence type="ECO:0000313" key="5">
    <source>
        <dbReference type="EMBL" id="RHI87048.1"/>
    </source>
</evidence>
<reference evidence="5 6" key="1">
    <citation type="submission" date="2018-08" db="EMBL/GenBank/DDBJ databases">
        <title>A genome reference for cultivated species of the human gut microbiota.</title>
        <authorList>
            <person name="Zou Y."/>
            <person name="Xue W."/>
            <person name="Luo G."/>
        </authorList>
    </citation>
    <scope>NUCLEOTIDE SEQUENCE [LARGE SCALE GENOMIC DNA]</scope>
    <source>
        <strain evidence="5 6">AM13-21</strain>
    </source>
</reference>
<evidence type="ECO:0000256" key="3">
    <source>
        <dbReference type="ARBA" id="ARBA00022840"/>
    </source>
</evidence>
<dbReference type="NCBIfam" id="TIGR01613">
    <property type="entry name" value="primase_Cterm"/>
    <property type="match status" value="1"/>
</dbReference>